<dbReference type="Gene3D" id="3.30.70.2390">
    <property type="match status" value="1"/>
</dbReference>
<dbReference type="InterPro" id="IPR027381">
    <property type="entry name" value="LytR/CpsA/Psr_C"/>
</dbReference>
<dbReference type="Pfam" id="PF13399">
    <property type="entry name" value="LytR_C"/>
    <property type="match status" value="1"/>
</dbReference>
<dbReference type="STRING" id="1844.UG56_012565"/>
<comment type="caution">
    <text evidence="3">The sequence shown here is derived from an EMBL/GenBank/DDBJ whole genome shotgun (WGS) entry which is preliminary data.</text>
</comment>
<keyword evidence="1" id="KW-0472">Membrane</keyword>
<keyword evidence="1" id="KW-0812">Transmembrane</keyword>
<name>A0A1J4N7B2_9ACTN</name>
<organism evidence="3 4">
    <name type="scientific">Nocardioides luteus</name>
    <dbReference type="NCBI Taxonomy" id="1844"/>
    <lineage>
        <taxon>Bacteria</taxon>
        <taxon>Bacillati</taxon>
        <taxon>Actinomycetota</taxon>
        <taxon>Actinomycetes</taxon>
        <taxon>Propionibacteriales</taxon>
        <taxon>Nocardioidaceae</taxon>
        <taxon>Nocardioides</taxon>
    </lineage>
</organism>
<dbReference type="AlphaFoldDB" id="A0A1J4N7B2"/>
<proteinExistence type="predicted"/>
<dbReference type="EMBL" id="JZDQ02000015">
    <property type="protein sequence ID" value="OIJ26544.1"/>
    <property type="molecule type" value="Genomic_DNA"/>
</dbReference>
<feature type="domain" description="LytR/CpsA/Psr regulator C-terminal" evidence="2">
    <location>
        <begin position="61"/>
        <end position="147"/>
    </location>
</feature>
<keyword evidence="4" id="KW-1185">Reference proteome</keyword>
<evidence type="ECO:0000256" key="1">
    <source>
        <dbReference type="SAM" id="Phobius"/>
    </source>
</evidence>
<reference evidence="3" key="1">
    <citation type="submission" date="2016-10" db="EMBL/GenBank/DDBJ databases">
        <title>Draft Genome Sequence of Nocardioides luteus Strain BAFB, an Alkane-Degrading Bacterium Isolated from JP-7 Polluted Soil.</title>
        <authorList>
            <person name="Brown L."/>
            <person name="Ruiz O.N."/>
            <person name="Gunasekera T."/>
        </authorList>
    </citation>
    <scope>NUCLEOTIDE SEQUENCE [LARGE SCALE GENOMIC DNA]</scope>
    <source>
        <strain evidence="3">BAFB</strain>
    </source>
</reference>
<keyword evidence="1" id="KW-1133">Transmembrane helix</keyword>
<evidence type="ECO:0000259" key="2">
    <source>
        <dbReference type="Pfam" id="PF13399"/>
    </source>
</evidence>
<dbReference type="OrthoDB" id="3829155at2"/>
<evidence type="ECO:0000313" key="4">
    <source>
        <dbReference type="Proteomes" id="UP000033772"/>
    </source>
</evidence>
<accession>A0A1J4N7B2</accession>
<evidence type="ECO:0000313" key="3">
    <source>
        <dbReference type="EMBL" id="OIJ26544.1"/>
    </source>
</evidence>
<feature type="transmembrane region" description="Helical" evidence="1">
    <location>
        <begin position="12"/>
        <end position="30"/>
    </location>
</feature>
<dbReference type="RefSeq" id="WP_045551250.1">
    <property type="nucleotide sequence ID" value="NZ_JZDQ02000015.1"/>
</dbReference>
<dbReference type="Proteomes" id="UP000033772">
    <property type="component" value="Unassembled WGS sequence"/>
</dbReference>
<sequence length="171" mass="17762">MLDSALTGLRTFIILAVLAAAVALAGAWGWKAMTAPFPQKVDVGPCVDTPVKKGSEVYPSQVVVTVLNASTRAGLATRAMTDLVDEGFVKGRTGNAPSGTRLKTVEVWTPDKDAPSAALVASWLGDAKIVEKKYDVPGIVVVTGEHFPEVTGGEKTVTAKADGTICSPPVE</sequence>
<gene>
    <name evidence="3" type="ORF">UG56_012565</name>
</gene>
<protein>
    <recommendedName>
        <fullName evidence="2">LytR/CpsA/Psr regulator C-terminal domain-containing protein</fullName>
    </recommendedName>
</protein>